<sequence length="321" mass="35309">MAMSATPIEAGVDTAKDELVIQSAPSTKPFAIPNTPKAIKTWLKTLPKGSALAIEATSTYHMEMAEQAHAAGFAVYVIDGLRLSKYRESVAVRAKTDAHDAALLARFLSNERGSLKAWVPPPAGHREIQMLLRRRAKLVAVRGMLRMSLSGDTMFASALKSLEETVKRVELLLEKQLRRVIKTAGLSDQLRRVQKLPGVGFLTAAGLVMSFMRGEFKNSDAFVAYLGMDVTVAQSGKWAGRGRLSKRGDSEVRRLLYNASMSGSRTKTWSQFYAHHQARGKKTTQALVILARRLARLAFGLMRHQADWKPEIYTGGAKPAS</sequence>
<feature type="domain" description="Transposase IS116/IS110/IS902 C-terminal" evidence="2">
    <location>
        <begin position="191"/>
        <end position="273"/>
    </location>
</feature>
<feature type="domain" description="Transposase IS110-like N-terminal" evidence="1">
    <location>
        <begin position="10"/>
        <end position="142"/>
    </location>
</feature>
<dbReference type="PANTHER" id="PTHR33055">
    <property type="entry name" value="TRANSPOSASE FOR INSERTION SEQUENCE ELEMENT IS1111A"/>
    <property type="match status" value="1"/>
</dbReference>
<gene>
    <name evidence="3" type="ORF">BL240_11480</name>
    <name evidence="4" type="ORF">BL240_26265</name>
    <name evidence="5" type="ORF">BL240_27645</name>
</gene>
<dbReference type="EMBL" id="CP018743">
    <property type="protein sequence ID" value="APO85016.1"/>
    <property type="molecule type" value="Genomic_DNA"/>
</dbReference>
<evidence type="ECO:0000313" key="5">
    <source>
        <dbReference type="EMBL" id="APO85016.1"/>
    </source>
</evidence>
<name>A0A1L5PPG1_PSEPU</name>
<evidence type="ECO:0000259" key="2">
    <source>
        <dbReference type="Pfam" id="PF02371"/>
    </source>
</evidence>
<dbReference type="InterPro" id="IPR002525">
    <property type="entry name" value="Transp_IS110-like_N"/>
</dbReference>
<dbReference type="EMBL" id="CP018743">
    <property type="protein sequence ID" value="APO84758.1"/>
    <property type="molecule type" value="Genomic_DNA"/>
</dbReference>
<evidence type="ECO:0000313" key="3">
    <source>
        <dbReference type="EMBL" id="APO82033.1"/>
    </source>
</evidence>
<dbReference type="GO" id="GO:0003677">
    <property type="term" value="F:DNA binding"/>
    <property type="evidence" value="ECO:0007669"/>
    <property type="project" value="InterPro"/>
</dbReference>
<dbReference type="Pfam" id="PF02371">
    <property type="entry name" value="Transposase_20"/>
    <property type="match status" value="1"/>
</dbReference>
<evidence type="ECO:0000313" key="6">
    <source>
        <dbReference type="Proteomes" id="UP000185146"/>
    </source>
</evidence>
<proteinExistence type="predicted"/>
<dbReference type="GO" id="GO:0004803">
    <property type="term" value="F:transposase activity"/>
    <property type="evidence" value="ECO:0007669"/>
    <property type="project" value="InterPro"/>
</dbReference>
<organism evidence="3 6">
    <name type="scientific">Pseudomonas putida</name>
    <name type="common">Arthrobacter siderocapsulatus</name>
    <dbReference type="NCBI Taxonomy" id="303"/>
    <lineage>
        <taxon>Bacteria</taxon>
        <taxon>Pseudomonadati</taxon>
        <taxon>Pseudomonadota</taxon>
        <taxon>Gammaproteobacteria</taxon>
        <taxon>Pseudomonadales</taxon>
        <taxon>Pseudomonadaceae</taxon>
        <taxon>Pseudomonas</taxon>
    </lineage>
</organism>
<evidence type="ECO:0000313" key="4">
    <source>
        <dbReference type="EMBL" id="APO84758.1"/>
    </source>
</evidence>
<protein>
    <submittedName>
        <fullName evidence="3">IS110 family transposase</fullName>
    </submittedName>
</protein>
<evidence type="ECO:0000259" key="1">
    <source>
        <dbReference type="Pfam" id="PF01548"/>
    </source>
</evidence>
<dbReference type="Pfam" id="PF01548">
    <property type="entry name" value="DEDD_Tnp_IS110"/>
    <property type="match status" value="1"/>
</dbReference>
<accession>A0A1L5PPG1</accession>
<dbReference type="RefSeq" id="WP_075044894.1">
    <property type="nucleotide sequence ID" value="NZ_CP018743.1"/>
</dbReference>
<dbReference type="GO" id="GO:0006313">
    <property type="term" value="P:DNA transposition"/>
    <property type="evidence" value="ECO:0007669"/>
    <property type="project" value="InterPro"/>
</dbReference>
<dbReference type="PANTHER" id="PTHR33055:SF13">
    <property type="entry name" value="TRANSPOSASE"/>
    <property type="match status" value="1"/>
</dbReference>
<dbReference type="AlphaFoldDB" id="A0A1L5PPG1"/>
<dbReference type="Proteomes" id="UP000185146">
    <property type="component" value="Chromosome"/>
</dbReference>
<dbReference type="InterPro" id="IPR047650">
    <property type="entry name" value="Transpos_IS110"/>
</dbReference>
<reference evidence="3 6" key="1">
    <citation type="submission" date="2016-12" db="EMBL/GenBank/DDBJ databases">
        <title>Draft Genome Sequence of Mercury Resistant Pseudomonas DRA525.</title>
        <authorList>
            <person name="Drace K.M."/>
        </authorList>
    </citation>
    <scope>NUCLEOTIDE SEQUENCE [LARGE SCALE GENOMIC DNA]</scope>
    <source>
        <strain evidence="3 6">DRA525</strain>
    </source>
</reference>
<dbReference type="EMBL" id="CP018743">
    <property type="protein sequence ID" value="APO82033.1"/>
    <property type="molecule type" value="Genomic_DNA"/>
</dbReference>
<dbReference type="InterPro" id="IPR003346">
    <property type="entry name" value="Transposase_20"/>
</dbReference>